<dbReference type="EMBL" id="FO203431">
    <property type="protein sequence ID" value="CCH85697.1"/>
    <property type="molecule type" value="Genomic_DNA"/>
</dbReference>
<dbReference type="AlphaFoldDB" id="I4EQN4"/>
<sequence length="100" mass="9781">MSVPVPSHTPHLHLPALRVPALPGGLPVATVLLSVVYAAALAVALTAPGQHAVAGCAVLAGLVARTVVRRRRTTAGALAASTATVDSIAVLPAEAPATAA</sequence>
<evidence type="ECO:0000256" key="1">
    <source>
        <dbReference type="SAM" id="Phobius"/>
    </source>
</evidence>
<evidence type="ECO:0000313" key="3">
    <source>
        <dbReference type="Proteomes" id="UP000006461"/>
    </source>
</evidence>
<protein>
    <submittedName>
        <fullName evidence="2">Uncharacterized protein</fullName>
    </submittedName>
</protein>
<keyword evidence="1" id="KW-1133">Transmembrane helix</keyword>
<accession>I4EQN4</accession>
<keyword evidence="1" id="KW-0472">Membrane</keyword>
<organism evidence="2 3">
    <name type="scientific">Modestobacter italicus (strain DSM 44449 / CECT 9708 / BC 501)</name>
    <dbReference type="NCBI Taxonomy" id="2732864"/>
    <lineage>
        <taxon>Bacteria</taxon>
        <taxon>Bacillati</taxon>
        <taxon>Actinomycetota</taxon>
        <taxon>Actinomycetes</taxon>
        <taxon>Geodermatophilales</taxon>
        <taxon>Geodermatophilaceae</taxon>
        <taxon>Modestobacter</taxon>
    </lineage>
</organism>
<evidence type="ECO:0000313" key="2">
    <source>
        <dbReference type="EMBL" id="CCH85697.1"/>
    </source>
</evidence>
<feature type="transmembrane region" description="Helical" evidence="1">
    <location>
        <begin position="21"/>
        <end position="45"/>
    </location>
</feature>
<dbReference type="Proteomes" id="UP000006461">
    <property type="component" value="Chromosome"/>
</dbReference>
<reference evidence="2 3" key="1">
    <citation type="journal article" date="2012" name="J. Bacteriol.">
        <title>Genome Sequence of Radiation-Resistant Modestobacter marinus Strain BC501, a Representative Actinobacterium That Thrives on Calcareous Stone Surfaces.</title>
        <authorList>
            <person name="Normand P."/>
            <person name="Gury J."/>
            <person name="Pujic P."/>
            <person name="Chouaia B."/>
            <person name="Crotti E."/>
            <person name="Brusetti L."/>
            <person name="Daffonchio D."/>
            <person name="Vacherie B."/>
            <person name="Barbe V."/>
            <person name="Medigue C."/>
            <person name="Calteau A."/>
            <person name="Ghodhbane-Gtari F."/>
            <person name="Essoussi I."/>
            <person name="Nouioui I."/>
            <person name="Abbassi-Ghozzi I."/>
            <person name="Gtari M."/>
        </authorList>
    </citation>
    <scope>NUCLEOTIDE SEQUENCE [LARGE SCALE GENOMIC DNA]</scope>
    <source>
        <strain evidence="3">BC 501</strain>
    </source>
</reference>
<dbReference type="HOGENOM" id="CLU_184267_0_0_11"/>
<keyword evidence="1" id="KW-0812">Transmembrane</keyword>
<keyword evidence="3" id="KW-1185">Reference proteome</keyword>
<feature type="transmembrane region" description="Helical" evidence="1">
    <location>
        <begin position="51"/>
        <end position="68"/>
    </location>
</feature>
<gene>
    <name evidence="2" type="ordered locus">MODMU_0234</name>
</gene>
<name>I4EQN4_MODI5</name>
<dbReference type="KEGG" id="mmar:MODMU_0234"/>
<proteinExistence type="predicted"/>